<feature type="compositionally biased region" description="Polar residues" evidence="5">
    <location>
        <begin position="621"/>
        <end position="653"/>
    </location>
</feature>
<feature type="compositionally biased region" description="Basic and acidic residues" evidence="5">
    <location>
        <begin position="10"/>
        <end position="21"/>
    </location>
</feature>
<dbReference type="SUPFAM" id="SSF117289">
    <property type="entry name" value="Nucleoporin domain"/>
    <property type="match status" value="1"/>
</dbReference>
<keyword evidence="4" id="KW-0175">Coiled coil</keyword>
<feature type="compositionally biased region" description="Low complexity" evidence="5">
    <location>
        <begin position="770"/>
        <end position="787"/>
    </location>
</feature>
<dbReference type="InterPro" id="IPR039462">
    <property type="entry name" value="Nup159/Nup146_N"/>
</dbReference>
<evidence type="ECO:0000259" key="6">
    <source>
        <dbReference type="Pfam" id="PF16755"/>
    </source>
</evidence>
<feature type="coiled-coil region" evidence="4">
    <location>
        <begin position="1562"/>
        <end position="1589"/>
    </location>
</feature>
<accession>A0A0C2S9V7</accession>
<evidence type="ECO:0000256" key="1">
    <source>
        <dbReference type="ARBA" id="ARBA00004123"/>
    </source>
</evidence>
<feature type="region of interest" description="Disordered" evidence="5">
    <location>
        <begin position="1333"/>
        <end position="1391"/>
    </location>
</feature>
<feature type="compositionally biased region" description="Polar residues" evidence="5">
    <location>
        <begin position="1113"/>
        <end position="1125"/>
    </location>
</feature>
<dbReference type="InterPro" id="IPR015943">
    <property type="entry name" value="WD40/YVTN_repeat-like_dom_sf"/>
</dbReference>
<dbReference type="OrthoDB" id="248320at2759"/>
<evidence type="ECO:0000256" key="2">
    <source>
        <dbReference type="ARBA" id="ARBA00022448"/>
    </source>
</evidence>
<evidence type="ECO:0000256" key="4">
    <source>
        <dbReference type="SAM" id="Coils"/>
    </source>
</evidence>
<sequence>MASLTPLSRPTRDIVKIDPNPRDSMSDGFNYPSFHLLNKQARVFLSEPQPVNPVYTYRLLAIANIKGWFAAVRKDSNGMSIIFSTLHELRSSLKSAKENDVNLLVPQRTVRLPAEDVNIITFGMHDARLLVGFIGGQLLVYDTVHLFSAGTNEVAPLNMSKTSSAPFLQILPNPGTEADLARLIAVARGDGVVQVLDMNKLEVQCGWIGEGDNAPVAMSWAPKGKHLAIGLRDGHIITYALSNNAVPHKQIPPTADGYLVSVDWISSPLVFKTTYCSKIPESSDATLHIVHADAKSSTGFYYNLMHPFPAADRNKMHALTLSIPKWDEDAGTQHENSSGLVIVGDMSSVDLEVLAHKGAQWFQQSQENPLQLPLDKNMNDTILASLEADLTDSEARVPIMYAYLNDGTLQGWQLDHPKPYIGMTSSGLVSGSDGVIIAQETVALAPALSPPATFGQTVGSSTFGQPPTSPFTPQQPPSSHFGQQPTFGQPSFGSGQNSSTFVQNTTSPFANVPKTASTFGSPPPSTSAFGGFGTSGGISQTQTSFSPDSNSQSFATPITREASMSDETSLGGLSLGGDQTDSRPKSGGVFGSFATPTNSTSTASGFDGIVKPATGFGAFSNYQSQQSTTPTSNDANKSTFSVAGPASATTSPGQPVFSQSGFGKPSFGQSSFGQSSFGQPSFGKPGFSTATTTGSGGFSSFASNNPSAFATPSKPATTTGGFGAFASGAPTAFGAATTTPVSEPPKTSPFATPSGAFGAGFGGVQTSFKPSAVDDSPPSSPEPMSVVRSALPVDDDMSPPGSPVKRDATPMSTTPAHAPPSNAFSNLSAPARPASGFGAFGGVSPDSPFFKKTETTPATPSALFGKEPASTTPAVPPPVTAAAKFGASSMPGVKSAFAPATSSTTPAKSPPSGGFSAFSGSAVGFASFAGSGKSFAELLKTTDREGTQKDKEKESAVLETPKKEEHPVVSETPKTPVFTPPPKAVTTTPTSEPPPRMTEKEAEPEKETPTEKKPISSEESFVEISKEEGEITDEEGGGKGTKEEENDAYSSDSLGPSDSEGSIDGTEDEEEELEEVPLDETTGTTQHARSVEPASIPLPISRSPSAPPEVPSIQITPSPEATTKKVSPVRELSPTPPETTTKTPVSFFSKPAPSTTPTSQPFSIGLGRPSTRPARSSPLAGAPVTVNDQDEGSKEKRDSELPKTEATPSPKAPFTELPVKTEAAEEVKATSPRPRTPPLLSTTPTIKPSVVAPGTIEKTASAPAALPFSFQKPESVKPSSAPSSIFGGTGFFSGTTAKGGVLGQASSSESTTPATGVFKAPFTAKADIGMTSSNGFFGTPPARPVSTPMTFSSPMPASSETTRPASVPPSNFFGKSPPKTPPTFAPSSFGIKGASGDAPSIFSKTVVTAPAAPPAPVETQLEEGMQKECAQLYNTMNQELQELRQLAQEASKKRQELEKSRGGSRRKADLGDASKWGLVDVAQFGQSMKQFGPELLELLELRVELKQKIRQIETKMLKAGTRKEEIARFTKAQNDKEFAKMLKTRTLGPEHLETQTQLRRSMRIIRDRVQKLEEHLQASKKKLAEANSGKPSFKAPTLDTVNRTYRNINLAISLQTEEIADLSERISKLRVSTPRKALLPSQRDPRLPDNQLRRPFNVTPHIAVTTAAALNAERSSQKLKKALLAARKEPLLNDKAAHTPAARITFKTPTKMGAFSIGPSPKSPGPLFPVEAPQTPLPEWSFPEDDFNPSPSPPMRRGAATRTKMHTSNAPLRKSGGPSQPPPATFDWGPLPAFNPQPLSTPVKSVPPTNPPGFVPFAQFKR</sequence>
<organism evidence="7 8">
    <name type="scientific">Amanita muscaria (strain Koide BX008)</name>
    <dbReference type="NCBI Taxonomy" id="946122"/>
    <lineage>
        <taxon>Eukaryota</taxon>
        <taxon>Fungi</taxon>
        <taxon>Dikarya</taxon>
        <taxon>Basidiomycota</taxon>
        <taxon>Agaricomycotina</taxon>
        <taxon>Agaricomycetes</taxon>
        <taxon>Agaricomycetidae</taxon>
        <taxon>Agaricales</taxon>
        <taxon>Pluteineae</taxon>
        <taxon>Amanitaceae</taxon>
        <taxon>Amanita</taxon>
    </lineage>
</organism>
<comment type="subcellular location">
    <subcellularLocation>
        <location evidence="1">Nucleus</location>
    </subcellularLocation>
</comment>
<feature type="compositionally biased region" description="Polar residues" evidence="5">
    <location>
        <begin position="1347"/>
        <end position="1364"/>
    </location>
</feature>
<feature type="compositionally biased region" description="Basic and acidic residues" evidence="5">
    <location>
        <begin position="1191"/>
        <end position="1203"/>
    </location>
</feature>
<keyword evidence="3" id="KW-0539">Nucleus</keyword>
<feature type="compositionally biased region" description="Basic and acidic residues" evidence="5">
    <location>
        <begin position="997"/>
        <end position="1016"/>
    </location>
</feature>
<feature type="compositionally biased region" description="Low complexity" evidence="5">
    <location>
        <begin position="537"/>
        <end position="546"/>
    </location>
</feature>
<dbReference type="STRING" id="946122.A0A0C2S9V7"/>
<dbReference type="GO" id="GO:0005634">
    <property type="term" value="C:nucleus"/>
    <property type="evidence" value="ECO:0007669"/>
    <property type="project" value="UniProtKB-SubCell"/>
</dbReference>
<feature type="compositionally biased region" description="Polar residues" evidence="5">
    <location>
        <begin position="480"/>
        <end position="520"/>
    </location>
</feature>
<dbReference type="InParanoid" id="A0A0C2S9V7"/>
<feature type="region of interest" description="Disordered" evidence="5">
    <location>
        <begin position="455"/>
        <end position="606"/>
    </location>
</feature>
<evidence type="ECO:0000256" key="3">
    <source>
        <dbReference type="ARBA" id="ARBA00023242"/>
    </source>
</evidence>
<evidence type="ECO:0000256" key="5">
    <source>
        <dbReference type="SAM" id="MobiDB-lite"/>
    </source>
</evidence>
<feature type="compositionally biased region" description="Basic and acidic residues" evidence="5">
    <location>
        <begin position="940"/>
        <end position="968"/>
    </location>
</feature>
<dbReference type="EMBL" id="KN818313">
    <property type="protein sequence ID" value="KIL59565.1"/>
    <property type="molecule type" value="Genomic_DNA"/>
</dbReference>
<evidence type="ECO:0000313" key="8">
    <source>
        <dbReference type="Proteomes" id="UP000054549"/>
    </source>
</evidence>
<evidence type="ECO:0000313" key="7">
    <source>
        <dbReference type="EMBL" id="KIL59565.1"/>
    </source>
</evidence>
<dbReference type="HOGENOM" id="CLU_002355_0_0_1"/>
<feature type="compositionally biased region" description="Polar residues" evidence="5">
    <location>
        <begin position="594"/>
        <end position="604"/>
    </location>
</feature>
<feature type="compositionally biased region" description="Low complexity" evidence="5">
    <location>
        <begin position="894"/>
        <end position="920"/>
    </location>
</feature>
<keyword evidence="2" id="KW-0813">Transport</keyword>
<reference evidence="7 8" key="1">
    <citation type="submission" date="2014-04" db="EMBL/GenBank/DDBJ databases">
        <title>Evolutionary Origins and Diversification of the Mycorrhizal Mutualists.</title>
        <authorList>
            <consortium name="DOE Joint Genome Institute"/>
            <consortium name="Mycorrhizal Genomics Consortium"/>
            <person name="Kohler A."/>
            <person name="Kuo A."/>
            <person name="Nagy L.G."/>
            <person name="Floudas D."/>
            <person name="Copeland A."/>
            <person name="Barry K.W."/>
            <person name="Cichocki N."/>
            <person name="Veneault-Fourrey C."/>
            <person name="LaButti K."/>
            <person name="Lindquist E.A."/>
            <person name="Lipzen A."/>
            <person name="Lundell T."/>
            <person name="Morin E."/>
            <person name="Murat C."/>
            <person name="Riley R."/>
            <person name="Ohm R."/>
            <person name="Sun H."/>
            <person name="Tunlid A."/>
            <person name="Henrissat B."/>
            <person name="Grigoriev I.V."/>
            <person name="Hibbett D.S."/>
            <person name="Martin F."/>
        </authorList>
    </citation>
    <scope>NUCLEOTIDE SEQUENCE [LARGE SCALE GENOMIC DNA]</scope>
    <source>
        <strain evidence="7 8">Koide BX008</strain>
    </source>
</reference>
<feature type="domain" description="Nucleoporin Nup159/Nup146 N-terminal" evidence="6">
    <location>
        <begin position="53"/>
        <end position="392"/>
    </location>
</feature>
<feature type="region of interest" description="Disordered" evidence="5">
    <location>
        <begin position="1713"/>
        <end position="1822"/>
    </location>
</feature>
<feature type="region of interest" description="Disordered" evidence="5">
    <location>
        <begin position="939"/>
        <end position="1250"/>
    </location>
</feature>
<dbReference type="Proteomes" id="UP000054549">
    <property type="component" value="Unassembled WGS sequence"/>
</dbReference>
<feature type="region of interest" description="Disordered" evidence="5">
    <location>
        <begin position="893"/>
        <end position="920"/>
    </location>
</feature>
<gene>
    <name evidence="7" type="ORF">M378DRAFT_169073</name>
</gene>
<feature type="region of interest" description="Disordered" evidence="5">
    <location>
        <begin position="1"/>
        <end position="21"/>
    </location>
</feature>
<feature type="compositionally biased region" description="Pro residues" evidence="5">
    <location>
        <begin position="467"/>
        <end position="476"/>
    </location>
</feature>
<dbReference type="Gene3D" id="2.130.10.10">
    <property type="entry name" value="YVTN repeat-like/Quinoprotein amine dehydrogenase"/>
    <property type="match status" value="1"/>
</dbReference>
<feature type="compositionally biased region" description="Polar residues" evidence="5">
    <location>
        <begin position="547"/>
        <end position="556"/>
    </location>
</feature>
<proteinExistence type="predicted"/>
<protein>
    <recommendedName>
        <fullName evidence="6">Nucleoporin Nup159/Nup146 N-terminal domain-containing protein</fullName>
    </recommendedName>
</protein>
<feature type="compositionally biased region" description="Low complexity" evidence="5">
    <location>
        <begin position="1230"/>
        <end position="1245"/>
    </location>
</feature>
<feature type="coiled-coil region" evidence="4">
    <location>
        <begin position="1429"/>
        <end position="1460"/>
    </location>
</feature>
<feature type="compositionally biased region" description="Polar residues" evidence="5">
    <location>
        <begin position="1152"/>
        <end position="1162"/>
    </location>
</feature>
<feature type="region of interest" description="Disordered" evidence="5">
    <location>
        <begin position="621"/>
        <end position="723"/>
    </location>
</feature>
<name>A0A0C2S9V7_AMAMK</name>
<feature type="compositionally biased region" description="Low complexity" evidence="5">
    <location>
        <begin position="657"/>
        <end position="723"/>
    </location>
</feature>
<keyword evidence="8" id="KW-1185">Reference proteome</keyword>
<dbReference type="Pfam" id="PF16755">
    <property type="entry name" value="Beta-prop_NUP159_NUP214"/>
    <property type="match status" value="1"/>
</dbReference>
<feature type="compositionally biased region" description="Acidic residues" evidence="5">
    <location>
        <begin position="1065"/>
        <end position="1078"/>
    </location>
</feature>
<feature type="region of interest" description="Disordered" evidence="5">
    <location>
        <begin position="735"/>
        <end position="877"/>
    </location>
</feature>